<dbReference type="Gene3D" id="3.40.50.150">
    <property type="entry name" value="Vaccinia Virus protein VP39"/>
    <property type="match status" value="1"/>
</dbReference>
<name>A0A1F6MAC5_9BACT</name>
<evidence type="ECO:0000256" key="3">
    <source>
        <dbReference type="ARBA" id="ARBA00022691"/>
    </source>
</evidence>
<feature type="active site" description="Nucleophile" evidence="4">
    <location>
        <position position="386"/>
    </location>
</feature>
<keyword evidence="3 4" id="KW-0949">S-adenosyl-L-methionine</keyword>
<evidence type="ECO:0000259" key="6">
    <source>
        <dbReference type="PROSITE" id="PS50926"/>
    </source>
</evidence>
<evidence type="ECO:0000256" key="2">
    <source>
        <dbReference type="ARBA" id="ARBA00022679"/>
    </source>
</evidence>
<dbReference type="EMBL" id="MFQB01000015">
    <property type="protein sequence ID" value="OGH68473.1"/>
    <property type="molecule type" value="Genomic_DNA"/>
</dbReference>
<organism evidence="7 8">
    <name type="scientific">Candidatus Magasanikbacteria bacterium RIFCSPHIGHO2_02_FULL_47_14</name>
    <dbReference type="NCBI Taxonomy" id="1798680"/>
    <lineage>
        <taxon>Bacteria</taxon>
        <taxon>Candidatus Magasanikiibacteriota</taxon>
    </lineage>
</organism>
<accession>A0A1F6MAC5</accession>
<dbReference type="SUPFAM" id="SSF50249">
    <property type="entry name" value="Nucleic acid-binding proteins"/>
    <property type="match status" value="1"/>
</dbReference>
<dbReference type="Proteomes" id="UP000176282">
    <property type="component" value="Unassembled WGS sequence"/>
</dbReference>
<evidence type="ECO:0000313" key="7">
    <source>
        <dbReference type="EMBL" id="OGH68473.1"/>
    </source>
</evidence>
<dbReference type="PROSITE" id="PS51687">
    <property type="entry name" value="SAM_MT_RNA_M5U"/>
    <property type="match status" value="1"/>
</dbReference>
<keyword evidence="1 4" id="KW-0489">Methyltransferase</keyword>
<feature type="binding site" evidence="4">
    <location>
        <position position="315"/>
    </location>
    <ligand>
        <name>S-adenosyl-L-methionine</name>
        <dbReference type="ChEBI" id="CHEBI:59789"/>
    </ligand>
</feature>
<feature type="binding site" evidence="4">
    <location>
        <position position="359"/>
    </location>
    <ligand>
        <name>S-adenosyl-L-methionine</name>
        <dbReference type="ChEBI" id="CHEBI:59789"/>
    </ligand>
</feature>
<protein>
    <recommendedName>
        <fullName evidence="6">TRAM domain-containing protein</fullName>
    </recommendedName>
</protein>
<reference evidence="7 8" key="1">
    <citation type="journal article" date="2016" name="Nat. Commun.">
        <title>Thousands of microbial genomes shed light on interconnected biogeochemical processes in an aquifer system.</title>
        <authorList>
            <person name="Anantharaman K."/>
            <person name="Brown C.T."/>
            <person name="Hug L.A."/>
            <person name="Sharon I."/>
            <person name="Castelle C.J."/>
            <person name="Probst A.J."/>
            <person name="Thomas B.C."/>
            <person name="Singh A."/>
            <person name="Wilkins M.J."/>
            <person name="Karaoz U."/>
            <person name="Brodie E.L."/>
            <person name="Williams K.H."/>
            <person name="Hubbard S.S."/>
            <person name="Banfield J.F."/>
        </authorList>
    </citation>
    <scope>NUCLEOTIDE SEQUENCE [LARGE SCALE GENOMIC DNA]</scope>
</reference>
<dbReference type="PANTHER" id="PTHR11061:SF30">
    <property type="entry name" value="TRNA (URACIL(54)-C(5))-METHYLTRANSFERASE"/>
    <property type="match status" value="1"/>
</dbReference>
<feature type="binding site" evidence="4">
    <location>
        <position position="294"/>
    </location>
    <ligand>
        <name>S-adenosyl-L-methionine</name>
        <dbReference type="ChEBI" id="CHEBI:59789"/>
    </ligand>
</feature>
<dbReference type="Pfam" id="PF01938">
    <property type="entry name" value="TRAM"/>
    <property type="match status" value="1"/>
</dbReference>
<keyword evidence="2 4" id="KW-0808">Transferase</keyword>
<proteinExistence type="inferred from homology"/>
<comment type="similarity">
    <text evidence="4">Belongs to the class I-like SAM-binding methyltransferase superfamily. RNA M5U methyltransferase family.</text>
</comment>
<dbReference type="InterPro" id="IPR002792">
    <property type="entry name" value="TRAM_dom"/>
</dbReference>
<dbReference type="InterPro" id="IPR010280">
    <property type="entry name" value="U5_MeTrfase_fam"/>
</dbReference>
<dbReference type="PROSITE" id="PS50926">
    <property type="entry name" value="TRAM"/>
    <property type="match status" value="1"/>
</dbReference>
<dbReference type="AlphaFoldDB" id="A0A1F6MAC5"/>
<feature type="active site" evidence="5">
    <location>
        <position position="386"/>
    </location>
</feature>
<dbReference type="GO" id="GO:0070475">
    <property type="term" value="P:rRNA base methylation"/>
    <property type="evidence" value="ECO:0007669"/>
    <property type="project" value="TreeGrafter"/>
</dbReference>
<dbReference type="GO" id="GO:0070041">
    <property type="term" value="F:rRNA (uridine-C5-)-methyltransferase activity"/>
    <property type="evidence" value="ECO:0007669"/>
    <property type="project" value="TreeGrafter"/>
</dbReference>
<comment type="caution">
    <text evidence="7">The sequence shown here is derived from an EMBL/GenBank/DDBJ whole genome shotgun (WGS) entry which is preliminary data.</text>
</comment>
<dbReference type="STRING" id="1798680.A3J66_01720"/>
<gene>
    <name evidence="7" type="ORF">A3J66_01720</name>
</gene>
<feature type="binding site" evidence="4">
    <location>
        <position position="267"/>
    </location>
    <ligand>
        <name>S-adenosyl-L-methionine</name>
        <dbReference type="ChEBI" id="CHEBI:59789"/>
    </ligand>
</feature>
<dbReference type="InterPro" id="IPR029063">
    <property type="entry name" value="SAM-dependent_MTases_sf"/>
</dbReference>
<evidence type="ECO:0000256" key="1">
    <source>
        <dbReference type="ARBA" id="ARBA00022603"/>
    </source>
</evidence>
<dbReference type="PANTHER" id="PTHR11061">
    <property type="entry name" value="RNA M5U METHYLTRANSFERASE"/>
    <property type="match status" value="1"/>
</dbReference>
<dbReference type="InterPro" id="IPR012340">
    <property type="entry name" value="NA-bd_OB-fold"/>
</dbReference>
<dbReference type="InterPro" id="IPR030390">
    <property type="entry name" value="MeTrfase_TrmA_AS"/>
</dbReference>
<sequence>MKILIEKLVFGGQGLGRLPDGRVIFVWNALPGEEVEVQILKSKKGHVEGVATQIYTASPDRVEPLDPHFLSTGPWEVLAWEKENEWKQAIAKETYTKIGNLLVENQIPIVSDPETQYGYRNKMEFSFAELPDGTTSLAFFERGQKNRTPATGSALANPVINQTAQVVLSWINKEKIPTRSLKSLIVRSTQHGVHGPQTIAALFVKDTLEFDSYPPLETPLSGFHLFYSTHKSPASVPTELLYSAGDAYLTETVLDTPLRFGLLGFFQVNVSVFEKAVAEISRFVDPQTPLVDFYSGVGAISLPLSKNRVHATLVDNNQEAIELAEQNIKNNNLSSCRATCLPAEQMTEVITRDSLIILDPPRAGLHQKVTQALLQKTPPRIVYLSCDIATQARDMRLLSEQYTVTHLSLYNFFPRTPHIEGLAVLDRI</sequence>
<dbReference type="PROSITE" id="PS01230">
    <property type="entry name" value="TRMA_1"/>
    <property type="match status" value="1"/>
</dbReference>
<evidence type="ECO:0000256" key="5">
    <source>
        <dbReference type="PROSITE-ProRule" id="PRU10015"/>
    </source>
</evidence>
<evidence type="ECO:0000313" key="8">
    <source>
        <dbReference type="Proteomes" id="UP000176282"/>
    </source>
</evidence>
<dbReference type="SUPFAM" id="SSF53335">
    <property type="entry name" value="S-adenosyl-L-methionine-dependent methyltransferases"/>
    <property type="match status" value="1"/>
</dbReference>
<feature type="domain" description="TRAM" evidence="6">
    <location>
        <begin position="1"/>
        <end position="53"/>
    </location>
</feature>
<dbReference type="Gene3D" id="2.40.50.1070">
    <property type="match status" value="1"/>
</dbReference>
<dbReference type="Gene3D" id="2.40.50.140">
    <property type="entry name" value="Nucleic acid-binding proteins"/>
    <property type="match status" value="1"/>
</dbReference>
<evidence type="ECO:0000256" key="4">
    <source>
        <dbReference type="PROSITE-ProRule" id="PRU01024"/>
    </source>
</evidence>
<dbReference type="Pfam" id="PF05958">
    <property type="entry name" value="tRNA_U5-meth_tr"/>
    <property type="match status" value="1"/>
</dbReference>